<reference evidence="1 2" key="1">
    <citation type="submission" date="2016-08" db="EMBL/GenBank/DDBJ databases">
        <title>Complete Genome Sequence Of The Indigo Reducing Clostridium isatidis DSM15098.</title>
        <authorList>
            <person name="Little G.T."/>
            <person name="Minton N.P."/>
        </authorList>
    </citation>
    <scope>NUCLEOTIDE SEQUENCE [LARGE SCALE GENOMIC DNA]</scope>
    <source>
        <strain evidence="1 2">DSM 15098</strain>
    </source>
</reference>
<accession>A0A343JDZ3</accession>
<dbReference type="EMBL" id="CP016786">
    <property type="protein sequence ID" value="ASW43751.1"/>
    <property type="molecule type" value="Genomic_DNA"/>
</dbReference>
<keyword evidence="2" id="KW-1185">Reference proteome</keyword>
<gene>
    <name evidence="1" type="ORF">BEN51_09730</name>
</gene>
<dbReference type="RefSeq" id="WP_119865885.1">
    <property type="nucleotide sequence ID" value="NZ_CP016786.1"/>
</dbReference>
<organism evidence="1 2">
    <name type="scientific">Clostridium isatidis</name>
    <dbReference type="NCBI Taxonomy" id="182773"/>
    <lineage>
        <taxon>Bacteria</taxon>
        <taxon>Bacillati</taxon>
        <taxon>Bacillota</taxon>
        <taxon>Clostridia</taxon>
        <taxon>Eubacteriales</taxon>
        <taxon>Clostridiaceae</taxon>
        <taxon>Clostridium</taxon>
    </lineage>
</organism>
<dbReference type="OrthoDB" id="1645744at2"/>
<sequence>MGKNYLYIVLTRTNTAISNLIHMMTNDEYTHAAISLDKELDNMYSFARRNTYNPFIGRFKKEDINEGIYRFNEILPGTIIEVEVSKEQYEKAKTLLEGFINNSDKYKYNYRGLIYNLLNKPVTIENRFLCSEFVYYILKESGIVDLNMPRNLVKPQDLLKVNGKIIYEGNLREIKPLNNRFSIKEMIKSHIKVIS</sequence>
<dbReference type="Gene3D" id="3.90.1720.10">
    <property type="entry name" value="endopeptidase domain like (from Nostoc punctiforme)"/>
    <property type="match status" value="1"/>
</dbReference>
<dbReference type="KEGG" id="cia:BEN51_09730"/>
<dbReference type="AlphaFoldDB" id="A0A343JDZ3"/>
<dbReference type="SUPFAM" id="SSF54001">
    <property type="entry name" value="Cysteine proteinases"/>
    <property type="match status" value="1"/>
</dbReference>
<protein>
    <submittedName>
        <fullName evidence="1">Uncharacterized protein</fullName>
    </submittedName>
</protein>
<proteinExistence type="predicted"/>
<name>A0A343JDZ3_9CLOT</name>
<dbReference type="Proteomes" id="UP000264883">
    <property type="component" value="Chromosome"/>
</dbReference>
<evidence type="ECO:0000313" key="2">
    <source>
        <dbReference type="Proteomes" id="UP000264883"/>
    </source>
</evidence>
<dbReference type="InterPro" id="IPR038765">
    <property type="entry name" value="Papain-like_cys_pep_sf"/>
</dbReference>
<evidence type="ECO:0000313" key="1">
    <source>
        <dbReference type="EMBL" id="ASW43751.1"/>
    </source>
</evidence>